<protein>
    <submittedName>
        <fullName evidence="1">Uncharacterized protein</fullName>
    </submittedName>
</protein>
<dbReference type="Proteomes" id="UP000256601">
    <property type="component" value="Unassembled WGS sequence"/>
</dbReference>
<name>A0A371C8C8_YARLL</name>
<evidence type="ECO:0000313" key="2">
    <source>
        <dbReference type="Proteomes" id="UP000256601"/>
    </source>
</evidence>
<dbReference type="AlphaFoldDB" id="A0A371C8C8"/>
<proteinExistence type="predicted"/>
<gene>
    <name evidence="1" type="ORF">B0I71DRAFT_130732</name>
</gene>
<organism evidence="1 2">
    <name type="scientific">Yarrowia lipolytica</name>
    <name type="common">Candida lipolytica</name>
    <dbReference type="NCBI Taxonomy" id="4952"/>
    <lineage>
        <taxon>Eukaryota</taxon>
        <taxon>Fungi</taxon>
        <taxon>Dikarya</taxon>
        <taxon>Ascomycota</taxon>
        <taxon>Saccharomycotina</taxon>
        <taxon>Dipodascomycetes</taxon>
        <taxon>Dipodascales</taxon>
        <taxon>Dipodascales incertae sedis</taxon>
        <taxon>Yarrowia</taxon>
    </lineage>
</organism>
<dbReference type="EMBL" id="KZ858978">
    <property type="protein sequence ID" value="RDW26563.1"/>
    <property type="molecule type" value="Genomic_DNA"/>
</dbReference>
<dbReference type="VEuPathDB" id="FungiDB:YALI0_E04422g"/>
<accession>A0A371C8C8</accession>
<reference evidence="1 2" key="1">
    <citation type="submission" date="2018-07" db="EMBL/GenBank/DDBJ databases">
        <title>Draft Genome Assemblies for Five Robust Yarrowia lipolytica Strains Exhibiting High Lipid Production and Pentose Sugar Utilization and Sugar Alcohol Secretion from Undetoxified Lignocellulosic Biomass Hydrolysates.</title>
        <authorList>
            <consortium name="DOE Joint Genome Institute"/>
            <person name="Walker C."/>
            <person name="Ryu S."/>
            <person name="Na H."/>
            <person name="Zane M."/>
            <person name="LaButti K."/>
            <person name="Lipzen A."/>
            <person name="Haridas S."/>
            <person name="Barry K."/>
            <person name="Grigoriev I.V."/>
            <person name="Quarterman J."/>
            <person name="Slininger P."/>
            <person name="Dien B."/>
            <person name="Trinh C.T."/>
        </authorList>
    </citation>
    <scope>NUCLEOTIDE SEQUENCE [LARGE SCALE GENOMIC DNA]</scope>
    <source>
        <strain evidence="1 2">YB392</strain>
    </source>
</reference>
<dbReference type="OrthoDB" id="4073693at2759"/>
<dbReference type="VEuPathDB" id="FungiDB:YALI1_E22117g"/>
<evidence type="ECO:0000313" key="1">
    <source>
        <dbReference type="EMBL" id="RDW26563.1"/>
    </source>
</evidence>
<sequence>MTRFCDTVKTLIKEPSFYQFTGTVAGYTLFAAAFPVVAAIHTARGVALLKNKSLESCECENKLAKKFDISNITLNEWYSPITLLFPLFKRVVEPLGPLAVMWARYTGLVGEMTDKEVNCVFNCWAKISLGYIYVTGAICFTGLSVWSYRRQTQRHIKKQSIVGVPEVTLALFTGLLFV</sequence>